<accession>A0A699JM05</accession>
<feature type="region of interest" description="Disordered" evidence="1">
    <location>
        <begin position="1"/>
        <end position="32"/>
    </location>
</feature>
<name>A0A699JM05_TANCI</name>
<dbReference type="PANTHER" id="PTHR11439">
    <property type="entry name" value="GAG-POL-RELATED RETROTRANSPOSON"/>
    <property type="match status" value="1"/>
</dbReference>
<feature type="non-terminal residue" evidence="2">
    <location>
        <position position="1"/>
    </location>
</feature>
<dbReference type="PANTHER" id="PTHR11439:SF484">
    <property type="entry name" value="REVERSE TRANSCRIPTASE TY1_COPIA-TYPE DOMAIN-CONTAINING PROTEIN"/>
    <property type="match status" value="1"/>
</dbReference>
<protein>
    <submittedName>
        <fullName evidence="2">Uncharacterized mitochondrial protein AtMg00810-like</fullName>
    </submittedName>
</protein>
<dbReference type="EMBL" id="BKCJ010427192">
    <property type="protein sequence ID" value="GFA45587.1"/>
    <property type="molecule type" value="Genomic_DNA"/>
</dbReference>
<sequence length="195" mass="21504">ISTPCEAYSESDAPSAASNGFDSPPPSPAPKLDLPIALRKDSILVLKTVGEALAHSGWRASMIEEMNALDHNDLLDDAGQFEAKPCDETMIPKLKLKYEDGRLLHNPKKYRRVVGKLNCLSITRPDIAYSVSVVSQFLTALRTSHWDAVTQILGYLKGTPRLGILIANHGHHIVEGFTDTDYAGCHTQLRWNREA</sequence>
<comment type="caution">
    <text evidence="2">The sequence shown here is derived from an EMBL/GenBank/DDBJ whole genome shotgun (WGS) entry which is preliminary data.</text>
</comment>
<gene>
    <name evidence="2" type="ORF">Tci_617559</name>
</gene>
<dbReference type="AlphaFoldDB" id="A0A699JM05"/>
<organism evidence="2">
    <name type="scientific">Tanacetum cinerariifolium</name>
    <name type="common">Dalmatian daisy</name>
    <name type="synonym">Chrysanthemum cinerariifolium</name>
    <dbReference type="NCBI Taxonomy" id="118510"/>
    <lineage>
        <taxon>Eukaryota</taxon>
        <taxon>Viridiplantae</taxon>
        <taxon>Streptophyta</taxon>
        <taxon>Embryophyta</taxon>
        <taxon>Tracheophyta</taxon>
        <taxon>Spermatophyta</taxon>
        <taxon>Magnoliopsida</taxon>
        <taxon>eudicotyledons</taxon>
        <taxon>Gunneridae</taxon>
        <taxon>Pentapetalae</taxon>
        <taxon>asterids</taxon>
        <taxon>campanulids</taxon>
        <taxon>Asterales</taxon>
        <taxon>Asteraceae</taxon>
        <taxon>Asteroideae</taxon>
        <taxon>Anthemideae</taxon>
        <taxon>Anthemidinae</taxon>
        <taxon>Tanacetum</taxon>
    </lineage>
</organism>
<proteinExistence type="predicted"/>
<reference evidence="2" key="1">
    <citation type="journal article" date="2019" name="Sci. Rep.">
        <title>Draft genome of Tanacetum cinerariifolium, the natural source of mosquito coil.</title>
        <authorList>
            <person name="Yamashiro T."/>
            <person name="Shiraishi A."/>
            <person name="Satake H."/>
            <person name="Nakayama K."/>
        </authorList>
    </citation>
    <scope>NUCLEOTIDE SEQUENCE</scope>
</reference>
<evidence type="ECO:0000256" key="1">
    <source>
        <dbReference type="SAM" id="MobiDB-lite"/>
    </source>
</evidence>
<evidence type="ECO:0000313" key="2">
    <source>
        <dbReference type="EMBL" id="GFA45587.1"/>
    </source>
</evidence>